<evidence type="ECO:0000259" key="7">
    <source>
        <dbReference type="Pfam" id="PF05182"/>
    </source>
</evidence>
<comment type="caution">
    <text evidence="8">The sequence shown here is derived from an EMBL/GenBank/DDBJ whole genome shotgun (WGS) entry which is preliminary data.</text>
</comment>
<feature type="region of interest" description="Disordered" evidence="6">
    <location>
        <begin position="245"/>
        <end position="323"/>
    </location>
</feature>
<feature type="coiled-coil region" evidence="5">
    <location>
        <begin position="188"/>
        <end position="220"/>
    </location>
</feature>
<feature type="compositionally biased region" description="Acidic residues" evidence="6">
    <location>
        <begin position="1"/>
        <end position="11"/>
    </location>
</feature>
<evidence type="ECO:0000256" key="5">
    <source>
        <dbReference type="SAM" id="Coils"/>
    </source>
</evidence>
<keyword evidence="4" id="KW-0539">Nucleus</keyword>
<evidence type="ECO:0000256" key="1">
    <source>
        <dbReference type="ARBA" id="ARBA00004123"/>
    </source>
</evidence>
<dbReference type="EMBL" id="VJMI01002866">
    <property type="protein sequence ID" value="KAF0774922.1"/>
    <property type="molecule type" value="Genomic_DNA"/>
</dbReference>
<evidence type="ECO:0000313" key="8">
    <source>
        <dbReference type="EMBL" id="KAF0774922.1"/>
    </source>
</evidence>
<dbReference type="PANTHER" id="PTHR36884:SF4">
    <property type="entry name" value="FIP1[III]-LIKE PROTEIN"/>
    <property type="match status" value="1"/>
</dbReference>
<feature type="compositionally biased region" description="Basic and acidic residues" evidence="6">
    <location>
        <begin position="105"/>
        <end position="116"/>
    </location>
</feature>
<name>A0A6A5AI94_APHAT</name>
<keyword evidence="5" id="KW-0175">Coiled coil</keyword>
<feature type="region of interest" description="Disordered" evidence="6">
    <location>
        <begin position="1"/>
        <end position="131"/>
    </location>
</feature>
<evidence type="ECO:0000256" key="3">
    <source>
        <dbReference type="ARBA" id="ARBA00022664"/>
    </source>
</evidence>
<feature type="compositionally biased region" description="Acidic residues" evidence="6">
    <location>
        <begin position="41"/>
        <end position="53"/>
    </location>
</feature>
<dbReference type="InterPro" id="IPR007854">
    <property type="entry name" value="Fip1_dom"/>
</dbReference>
<keyword evidence="3" id="KW-0507">mRNA processing</keyword>
<feature type="compositionally biased region" description="Basic residues" evidence="6">
    <location>
        <begin position="249"/>
        <end position="258"/>
    </location>
</feature>
<proteinExistence type="inferred from homology"/>
<dbReference type="Pfam" id="PF05182">
    <property type="entry name" value="Fip1"/>
    <property type="match status" value="1"/>
</dbReference>
<reference evidence="8 9" key="1">
    <citation type="submission" date="2019-06" db="EMBL/GenBank/DDBJ databases">
        <title>Genomics analysis of Aphanomyces spp. identifies a new class of oomycete effector associated with host adaptation.</title>
        <authorList>
            <person name="Gaulin E."/>
        </authorList>
    </citation>
    <scope>NUCLEOTIDE SEQUENCE [LARGE SCALE GENOMIC DNA]</scope>
    <source>
        <strain evidence="8 9">E</strain>
    </source>
</reference>
<evidence type="ECO:0000256" key="2">
    <source>
        <dbReference type="ARBA" id="ARBA00007459"/>
    </source>
</evidence>
<evidence type="ECO:0000256" key="4">
    <source>
        <dbReference type="ARBA" id="ARBA00023242"/>
    </source>
</evidence>
<protein>
    <recommendedName>
        <fullName evidence="7">Pre-mRNA polyadenylation factor Fip1 domain-containing protein</fullName>
    </recommendedName>
</protein>
<dbReference type="GO" id="GO:0006397">
    <property type="term" value="P:mRNA processing"/>
    <property type="evidence" value="ECO:0007669"/>
    <property type="project" value="UniProtKB-KW"/>
</dbReference>
<dbReference type="PANTHER" id="PTHR36884">
    <property type="entry name" value="FIP1[III]-LIKE PROTEIN"/>
    <property type="match status" value="1"/>
</dbReference>
<gene>
    <name evidence="8" type="ORF">AaE_001380</name>
</gene>
<organism evidence="8 9">
    <name type="scientific">Aphanomyces astaci</name>
    <name type="common">Crayfish plague agent</name>
    <dbReference type="NCBI Taxonomy" id="112090"/>
    <lineage>
        <taxon>Eukaryota</taxon>
        <taxon>Sar</taxon>
        <taxon>Stramenopiles</taxon>
        <taxon>Oomycota</taxon>
        <taxon>Saprolegniomycetes</taxon>
        <taxon>Saprolegniales</taxon>
        <taxon>Verrucalvaceae</taxon>
        <taxon>Aphanomyces</taxon>
    </lineage>
</organism>
<sequence length="346" mass="38777">MDEDFDEEFGDDVLPTSVNHQAASTYKEGAVTTVEPKGPQEEGEEVEEEEEGDVVLYGNMKESAAANNNPADEDDEDELEEEDEGIAIVLKDSTASPSKPQLRFTRGDNRYVRGDHVSPQLQPASRAGNEQFDPSFDELALLGMGGRRTAFDVDIDVLEDKPWRKPGVDISDYFNYGFDETTWREYCIKQQQNRRELAYKKAQDKEAEEKEKAKAAAEMAAYMPPPMGTIFLVCPFPQVRSSIFAGKGGSHHHHHHGPPPHMFRGGPPPGGGRDGGWGGPPWANDPSSASSHRPLKDKDYYPPSSSRSGKQEHHSRRSRSRSRGEMNDFTFVVDIIYMFCTMTYIW</sequence>
<dbReference type="InterPro" id="IPR044976">
    <property type="entry name" value="FIPS5/FIPS3-like"/>
</dbReference>
<evidence type="ECO:0000313" key="9">
    <source>
        <dbReference type="Proteomes" id="UP000469452"/>
    </source>
</evidence>
<evidence type="ECO:0000256" key="6">
    <source>
        <dbReference type="SAM" id="MobiDB-lite"/>
    </source>
</evidence>
<accession>A0A6A5AI94</accession>
<comment type="subcellular location">
    <subcellularLocation>
        <location evidence="1">Nucleus</location>
    </subcellularLocation>
</comment>
<comment type="similarity">
    <text evidence="2">Belongs to the FIP1 family.</text>
</comment>
<dbReference type="VEuPathDB" id="FungiDB:H257_17216"/>
<dbReference type="AlphaFoldDB" id="A0A6A5AI94"/>
<feature type="compositionally biased region" description="Acidic residues" evidence="6">
    <location>
        <begin position="71"/>
        <end position="85"/>
    </location>
</feature>
<feature type="domain" description="Pre-mRNA polyadenylation factor Fip1" evidence="7">
    <location>
        <begin position="152"/>
        <end position="194"/>
    </location>
</feature>
<dbReference type="Proteomes" id="UP000469452">
    <property type="component" value="Unassembled WGS sequence"/>
</dbReference>
<dbReference type="GO" id="GO:0005634">
    <property type="term" value="C:nucleus"/>
    <property type="evidence" value="ECO:0007669"/>
    <property type="project" value="UniProtKB-SubCell"/>
</dbReference>